<dbReference type="EMBL" id="JAHLUN010000008">
    <property type="protein sequence ID" value="KAG7764376.1"/>
    <property type="molecule type" value="Genomic_DNA"/>
</dbReference>
<protein>
    <submittedName>
        <fullName evidence="2">Uncharacterized protein</fullName>
    </submittedName>
</protein>
<evidence type="ECO:0000313" key="2">
    <source>
        <dbReference type="EMBL" id="KAG7764376.1"/>
    </source>
</evidence>
<dbReference type="Proteomes" id="UP000697297">
    <property type="component" value="Unassembled WGS sequence"/>
</dbReference>
<comment type="caution">
    <text evidence="2">The sequence shown here is derived from an EMBL/GenBank/DDBJ whole genome shotgun (WGS) entry which is preliminary data.</text>
</comment>
<feature type="region of interest" description="Disordered" evidence="1">
    <location>
        <begin position="107"/>
        <end position="176"/>
    </location>
</feature>
<feature type="compositionally biased region" description="Basic and acidic residues" evidence="1">
    <location>
        <begin position="109"/>
        <end position="125"/>
    </location>
</feature>
<accession>A0ABQ7REQ8</accession>
<reference evidence="2 3" key="1">
    <citation type="journal article" date="2021" name="G3 (Bethesda)">
        <title>Genomic diversity, chromosomal rearrangements, and interspecies hybridization in the ogataea polymorpha species complex.</title>
        <authorList>
            <person name="Hanson S.J."/>
            <person name="Cinneide E.O."/>
            <person name="Salzberg L.I."/>
            <person name="Wolfe K.H."/>
            <person name="McGowan J."/>
            <person name="Fitzpatrick D.A."/>
            <person name="Matlin K."/>
        </authorList>
    </citation>
    <scope>NUCLEOTIDE SEQUENCE [LARGE SCALE GENOMIC DNA]</scope>
    <source>
        <strain evidence="2">81-436-3</strain>
    </source>
</reference>
<sequence length="176" mass="19208">MAPPALIHMRLEVLVQRELDHRERDLAHDRGAPPAVEAVQDALARNVAKDVAQCLCRGAELHRLGPLLDHLGGDSHHAGGDLAARRGGHVRHRGRRAAVYEAALESVVGDEKQRRGRSRGHDGRPEPPVQAPEPAVLEEASVRLDARLDGVDREKRQVGGRSRSPAADQRDGKLVH</sequence>
<keyword evidence="3" id="KW-1185">Reference proteome</keyword>
<evidence type="ECO:0000313" key="3">
    <source>
        <dbReference type="Proteomes" id="UP000697297"/>
    </source>
</evidence>
<organism evidence="2 3">
    <name type="scientific">Ogataea haglerorum</name>
    <dbReference type="NCBI Taxonomy" id="1937702"/>
    <lineage>
        <taxon>Eukaryota</taxon>
        <taxon>Fungi</taxon>
        <taxon>Dikarya</taxon>
        <taxon>Ascomycota</taxon>
        <taxon>Saccharomycotina</taxon>
        <taxon>Pichiomycetes</taxon>
        <taxon>Pichiales</taxon>
        <taxon>Pichiaceae</taxon>
        <taxon>Ogataea</taxon>
    </lineage>
</organism>
<feature type="compositionally biased region" description="Basic and acidic residues" evidence="1">
    <location>
        <begin position="140"/>
        <end position="157"/>
    </location>
</feature>
<proteinExistence type="predicted"/>
<evidence type="ECO:0000256" key="1">
    <source>
        <dbReference type="SAM" id="MobiDB-lite"/>
    </source>
</evidence>
<name>A0ABQ7REQ8_9ASCO</name>
<gene>
    <name evidence="2" type="ORF">KL946_003056</name>
</gene>